<dbReference type="PROSITE" id="PS00903">
    <property type="entry name" value="CYT_DCMP_DEAMINASES_1"/>
    <property type="match status" value="1"/>
</dbReference>
<proteinExistence type="inferred from homology"/>
<dbReference type="AlphaFoldDB" id="D3SNU6"/>
<evidence type="ECO:0000256" key="7">
    <source>
        <dbReference type="ARBA" id="ARBA00048045"/>
    </source>
</evidence>
<evidence type="ECO:0000256" key="4">
    <source>
        <dbReference type="ARBA" id="ARBA00022723"/>
    </source>
</evidence>
<gene>
    <name evidence="8" type="primary">tadA</name>
    <name evidence="10" type="ordered locus">Thal_0198</name>
</gene>
<feature type="binding site" evidence="8">
    <location>
        <position position="87"/>
    </location>
    <ligand>
        <name>Zn(2+)</name>
        <dbReference type="ChEBI" id="CHEBI:29105"/>
        <note>catalytic</note>
    </ligand>
</feature>
<dbReference type="OrthoDB" id="9802676at2"/>
<evidence type="ECO:0000256" key="8">
    <source>
        <dbReference type="HAMAP-Rule" id="MF_00972"/>
    </source>
</evidence>
<dbReference type="Gene3D" id="3.40.140.10">
    <property type="entry name" value="Cytidine Deaminase, domain 2"/>
    <property type="match status" value="1"/>
</dbReference>
<protein>
    <recommendedName>
        <fullName evidence="8">tRNA-specific adenosine deaminase</fullName>
        <ecNumber evidence="8">3.5.4.33</ecNumber>
    </recommendedName>
</protein>
<keyword evidence="3 8" id="KW-0819">tRNA processing</keyword>
<accession>D3SNU6</accession>
<comment type="subunit">
    <text evidence="2 8">Homodimer.</text>
</comment>
<dbReference type="KEGG" id="tal:Thal_0198"/>
<evidence type="ECO:0000256" key="6">
    <source>
        <dbReference type="ARBA" id="ARBA00022833"/>
    </source>
</evidence>
<dbReference type="InterPro" id="IPR028883">
    <property type="entry name" value="tRNA_aden_deaminase"/>
</dbReference>
<dbReference type="PROSITE" id="PS51747">
    <property type="entry name" value="CYT_DCMP_DEAMINASES_2"/>
    <property type="match status" value="1"/>
</dbReference>
<keyword evidence="5 8" id="KW-0378">Hydrolase</keyword>
<dbReference type="HOGENOM" id="CLU_025810_3_2_0"/>
<evidence type="ECO:0000259" key="9">
    <source>
        <dbReference type="PROSITE" id="PS51747"/>
    </source>
</evidence>
<organism evidence="10 11">
    <name type="scientific">Thermocrinis albus (strain DSM 14484 / JCM 11386 / HI 11/12)</name>
    <dbReference type="NCBI Taxonomy" id="638303"/>
    <lineage>
        <taxon>Bacteria</taxon>
        <taxon>Pseudomonadati</taxon>
        <taxon>Aquificota</taxon>
        <taxon>Aquificia</taxon>
        <taxon>Aquificales</taxon>
        <taxon>Aquificaceae</taxon>
        <taxon>Thermocrinis</taxon>
    </lineage>
</organism>
<dbReference type="Proteomes" id="UP000002043">
    <property type="component" value="Chromosome"/>
</dbReference>
<dbReference type="InterPro" id="IPR016192">
    <property type="entry name" value="APOBEC/CMP_deaminase_Zn-bd"/>
</dbReference>
<dbReference type="EMBL" id="CP001931">
    <property type="protein sequence ID" value="ADC88833.1"/>
    <property type="molecule type" value="Genomic_DNA"/>
</dbReference>
<feature type="domain" description="CMP/dCMP-type deaminase" evidence="9">
    <location>
        <begin position="3"/>
        <end position="130"/>
    </location>
</feature>
<feature type="binding site" evidence="8">
    <location>
        <position position="54"/>
    </location>
    <ligand>
        <name>Zn(2+)</name>
        <dbReference type="ChEBI" id="CHEBI:29105"/>
        <note>catalytic</note>
    </ligand>
</feature>
<dbReference type="HAMAP" id="MF_00972">
    <property type="entry name" value="tRNA_aden_deaminase"/>
    <property type="match status" value="1"/>
</dbReference>
<dbReference type="PANTHER" id="PTHR11079">
    <property type="entry name" value="CYTOSINE DEAMINASE FAMILY MEMBER"/>
    <property type="match status" value="1"/>
</dbReference>
<evidence type="ECO:0000256" key="2">
    <source>
        <dbReference type="ARBA" id="ARBA00011738"/>
    </source>
</evidence>
<keyword evidence="4 8" id="KW-0479">Metal-binding</keyword>
<comment type="catalytic activity">
    <reaction evidence="7 8">
        <text>adenosine(34) in tRNA + H2O + H(+) = inosine(34) in tRNA + NH4(+)</text>
        <dbReference type="Rhea" id="RHEA:43168"/>
        <dbReference type="Rhea" id="RHEA-COMP:10373"/>
        <dbReference type="Rhea" id="RHEA-COMP:10374"/>
        <dbReference type="ChEBI" id="CHEBI:15377"/>
        <dbReference type="ChEBI" id="CHEBI:15378"/>
        <dbReference type="ChEBI" id="CHEBI:28938"/>
        <dbReference type="ChEBI" id="CHEBI:74411"/>
        <dbReference type="ChEBI" id="CHEBI:82852"/>
        <dbReference type="EC" id="3.5.4.33"/>
    </reaction>
</comment>
<name>D3SNU6_THEAH</name>
<evidence type="ECO:0000256" key="3">
    <source>
        <dbReference type="ARBA" id="ARBA00022694"/>
    </source>
</evidence>
<dbReference type="GO" id="GO:0052717">
    <property type="term" value="F:tRNA-specific adenosine-34 deaminase activity"/>
    <property type="evidence" value="ECO:0007669"/>
    <property type="project" value="UniProtKB-UniRule"/>
</dbReference>
<reference evidence="11" key="1">
    <citation type="journal article" date="2010" name="Stand. Genomic Sci.">
        <title>Complete genome sequence of Thermocrinis albus type strain (HI 11/12T).</title>
        <authorList>
            <person name="Wirth R."/>
            <person name="Sikorski J."/>
            <person name="Brambilla E."/>
            <person name="Misra M."/>
            <person name="Lapidus A."/>
            <person name="Copeland A."/>
            <person name="Nolan M."/>
            <person name="Lucas S."/>
            <person name="Chen F."/>
            <person name="Tice H."/>
            <person name="Cheng J.F."/>
            <person name="Han C."/>
            <person name="Detter J.C."/>
            <person name="Tapia R."/>
            <person name="Bruce D."/>
            <person name="Goodwin L."/>
            <person name="Pitluck S."/>
            <person name="Pati A."/>
            <person name="Anderson I."/>
            <person name="Ivanova N."/>
            <person name="Mavromatis K."/>
            <person name="Mikhailova N."/>
            <person name="Chen A."/>
            <person name="Palaniappan K."/>
            <person name="Bilek Y."/>
            <person name="Hader T."/>
            <person name="Land M."/>
            <person name="Hauser L."/>
            <person name="Chang Y.J."/>
            <person name="Jeffries C.D."/>
            <person name="Tindall B.J."/>
            <person name="Rohde M."/>
            <person name="Goker M."/>
            <person name="Bristow J."/>
            <person name="Eisen J.A."/>
            <person name="Markowitz V."/>
            <person name="Hugenholtz P."/>
            <person name="Kyrpides N.C."/>
            <person name="Klenk H.P."/>
        </authorList>
    </citation>
    <scope>NUCLEOTIDE SEQUENCE [LARGE SCALE GENOMIC DNA]</scope>
    <source>
        <strain evidence="11">DSM 14484 / JCM 11386 / HI 11/12</strain>
    </source>
</reference>
<dbReference type="SUPFAM" id="SSF53927">
    <property type="entry name" value="Cytidine deaminase-like"/>
    <property type="match status" value="1"/>
</dbReference>
<dbReference type="RefSeq" id="WP_012991240.1">
    <property type="nucleotide sequence ID" value="NC_013894.1"/>
</dbReference>
<comment type="similarity">
    <text evidence="1">Belongs to the cytidine and deoxycytidylate deaminase family. ADAT2 subfamily.</text>
</comment>
<evidence type="ECO:0000313" key="10">
    <source>
        <dbReference type="EMBL" id="ADC88833.1"/>
    </source>
</evidence>
<feature type="active site" description="Proton donor" evidence="8">
    <location>
        <position position="56"/>
    </location>
</feature>
<sequence length="156" mass="17551">MKDSHEPFVKACLLEAHRAFRKGEIPVGCVVVKEGRIIARAHNRTIALKDPTAHAEILAIRKALKKLGESFLYGCTLYVTLEPCAMCAYALVLARVDKVIFLAQDEKLGAVMSLYNLLDETAFNHRVRWEFLPVEEAGRLLRDFFKNLRHGKAGEG</sequence>
<keyword evidence="11" id="KW-1185">Reference proteome</keyword>
<dbReference type="PANTHER" id="PTHR11079:SF202">
    <property type="entry name" value="TRNA-SPECIFIC ADENOSINE DEAMINASE"/>
    <property type="match status" value="1"/>
</dbReference>
<evidence type="ECO:0000313" key="11">
    <source>
        <dbReference type="Proteomes" id="UP000002043"/>
    </source>
</evidence>
<dbReference type="InterPro" id="IPR002125">
    <property type="entry name" value="CMP_dCMP_dom"/>
</dbReference>
<comment type="cofactor">
    <cofactor evidence="8">
        <name>Zn(2+)</name>
        <dbReference type="ChEBI" id="CHEBI:29105"/>
    </cofactor>
    <text evidence="8">Binds 1 zinc ion per subunit.</text>
</comment>
<dbReference type="eggNOG" id="COG0590">
    <property type="taxonomic scope" value="Bacteria"/>
</dbReference>
<dbReference type="STRING" id="638303.Thal_0198"/>
<feature type="binding site" evidence="8">
    <location>
        <position position="84"/>
    </location>
    <ligand>
        <name>Zn(2+)</name>
        <dbReference type="ChEBI" id="CHEBI:29105"/>
        <note>catalytic</note>
    </ligand>
</feature>
<evidence type="ECO:0000256" key="1">
    <source>
        <dbReference type="ARBA" id="ARBA00010669"/>
    </source>
</evidence>
<dbReference type="GO" id="GO:0002100">
    <property type="term" value="P:tRNA wobble adenosine to inosine editing"/>
    <property type="evidence" value="ECO:0007669"/>
    <property type="project" value="UniProtKB-UniRule"/>
</dbReference>
<dbReference type="EC" id="3.5.4.33" evidence="8"/>
<dbReference type="InterPro" id="IPR016193">
    <property type="entry name" value="Cytidine_deaminase-like"/>
</dbReference>
<dbReference type="Pfam" id="PF00383">
    <property type="entry name" value="dCMP_cyt_deam_1"/>
    <property type="match status" value="1"/>
</dbReference>
<evidence type="ECO:0000256" key="5">
    <source>
        <dbReference type="ARBA" id="ARBA00022801"/>
    </source>
</evidence>
<dbReference type="GO" id="GO:0008270">
    <property type="term" value="F:zinc ion binding"/>
    <property type="evidence" value="ECO:0007669"/>
    <property type="project" value="UniProtKB-UniRule"/>
</dbReference>
<comment type="function">
    <text evidence="8">Catalyzes the deamination of adenosine to inosine at the wobble position 34 of tRNA(Arg2).</text>
</comment>
<keyword evidence="6 8" id="KW-0862">Zinc</keyword>
<dbReference type="CDD" id="cd01285">
    <property type="entry name" value="nucleoside_deaminase"/>
    <property type="match status" value="1"/>
</dbReference>